<protein>
    <submittedName>
        <fullName evidence="1">Uncharacterized protein</fullName>
    </submittedName>
</protein>
<dbReference type="EMBL" id="KY629563">
    <property type="protein sequence ID" value="ARK07574.1"/>
    <property type="molecule type" value="Genomic_DNA"/>
</dbReference>
<evidence type="ECO:0000313" key="2">
    <source>
        <dbReference type="Proteomes" id="UP000223906"/>
    </source>
</evidence>
<keyword evidence="2" id="KW-1185">Reference proteome</keyword>
<proteinExistence type="predicted"/>
<gene>
    <name evidence="1" type="ORF">LAV_00199</name>
</gene>
<dbReference type="Proteomes" id="UP000223906">
    <property type="component" value="Segment"/>
</dbReference>
<sequence>MRVATIKERQRVARRDARNHRRNIRRYGALRAWLIRLGVAERA</sequence>
<reference evidence="1 2" key="1">
    <citation type="submission" date="2017-02" db="EMBL/GenBank/DDBJ databases">
        <title>The first characterized phage against a member of the ecologically important #sphingomonads reveals high dissimilarity against all other known phages.</title>
        <authorList>
            <person name="Nielsen T.K."/>
            <person name="Carstens A.B."/>
            <person name="Kot W."/>
            <person name="Lametsch R."/>
            <person name="Neve H."/>
            <person name="Hansen L.H."/>
        </authorList>
    </citation>
    <scope>NUCLEOTIDE SEQUENCE [LARGE SCALE GENOMIC DNA]</scope>
</reference>
<organism evidence="1 2">
    <name type="scientific">Sphingobium phage Lacusarx</name>
    <dbReference type="NCBI Taxonomy" id="1980139"/>
    <lineage>
        <taxon>Viruses</taxon>
        <taxon>Duplodnaviria</taxon>
        <taxon>Heunggongvirae</taxon>
        <taxon>Uroviricota</taxon>
        <taxon>Caudoviricetes</taxon>
        <taxon>Lacusarxvirus</taxon>
        <taxon>Lacusarxvirus lacusarx</taxon>
    </lineage>
</organism>
<accession>A0A1W6DXD3</accession>
<name>A0A1W6DXD3_9CAUD</name>
<evidence type="ECO:0000313" key="1">
    <source>
        <dbReference type="EMBL" id="ARK07574.1"/>
    </source>
</evidence>